<gene>
    <name evidence="2" type="ORF">ISP25_07815</name>
</gene>
<feature type="compositionally biased region" description="Low complexity" evidence="1">
    <location>
        <begin position="146"/>
        <end position="164"/>
    </location>
</feature>
<evidence type="ECO:0000313" key="2">
    <source>
        <dbReference type="EMBL" id="MFK2876968.1"/>
    </source>
</evidence>
<sequence length="164" mass="17248">MTIALLSGTSAVAADSTPTPPDVPRIESVLVQVDAQGKVTETSPAYALSPSLTQLLDANVRQMIRSPGTDKNGKPIPTQFLMNLSLESKPNSAGGYDVHFAYVSSKPLPFGSWYWTRLPDDRVELANAASPSSRDSTTEEAPPPSSAGSRSSSPPSNSSPGSHH</sequence>
<comment type="caution">
    <text evidence="2">The sequence shown here is derived from an EMBL/GenBank/DDBJ whole genome shotgun (WGS) entry which is preliminary data.</text>
</comment>
<organism evidence="2 3">
    <name type="scientific">Rhodanobacter hydrolyticus</name>
    <dbReference type="NCBI Taxonomy" id="2250595"/>
    <lineage>
        <taxon>Bacteria</taxon>
        <taxon>Pseudomonadati</taxon>
        <taxon>Pseudomonadota</taxon>
        <taxon>Gammaproteobacteria</taxon>
        <taxon>Lysobacterales</taxon>
        <taxon>Rhodanobacteraceae</taxon>
        <taxon>Rhodanobacter</taxon>
    </lineage>
</organism>
<dbReference type="Proteomes" id="UP001620339">
    <property type="component" value="Unassembled WGS sequence"/>
</dbReference>
<accession>A0ABW8J413</accession>
<proteinExistence type="predicted"/>
<evidence type="ECO:0000313" key="3">
    <source>
        <dbReference type="Proteomes" id="UP001620339"/>
    </source>
</evidence>
<reference evidence="2 3" key="1">
    <citation type="submission" date="2020-10" db="EMBL/GenBank/DDBJ databases">
        <title>Phylogeny of dyella-like bacteria.</title>
        <authorList>
            <person name="Fu J."/>
        </authorList>
    </citation>
    <scope>NUCLEOTIDE SEQUENCE [LARGE SCALE GENOMIC DNA]</scope>
    <source>
        <strain evidence="2 3">KACC 19113</strain>
    </source>
</reference>
<feature type="region of interest" description="Disordered" evidence="1">
    <location>
        <begin position="126"/>
        <end position="164"/>
    </location>
</feature>
<protein>
    <submittedName>
        <fullName evidence="2">Uncharacterized protein</fullName>
    </submittedName>
</protein>
<keyword evidence="3" id="KW-1185">Reference proteome</keyword>
<dbReference type="EMBL" id="JADIKK010000008">
    <property type="protein sequence ID" value="MFK2876968.1"/>
    <property type="molecule type" value="Genomic_DNA"/>
</dbReference>
<name>A0ABW8J413_9GAMM</name>
<dbReference type="RefSeq" id="WP_404613017.1">
    <property type="nucleotide sequence ID" value="NZ_JADIKK010000008.1"/>
</dbReference>
<evidence type="ECO:0000256" key="1">
    <source>
        <dbReference type="SAM" id="MobiDB-lite"/>
    </source>
</evidence>
<feature type="region of interest" description="Disordered" evidence="1">
    <location>
        <begin position="1"/>
        <end position="21"/>
    </location>
</feature>